<name>A0A7J5AM80_9FLAO</name>
<evidence type="ECO:0000313" key="5">
    <source>
        <dbReference type="EMBL" id="KAB1158711.1"/>
    </source>
</evidence>
<dbReference type="InterPro" id="IPR037066">
    <property type="entry name" value="Plug_dom_sf"/>
</dbReference>
<dbReference type="GO" id="GO:0009279">
    <property type="term" value="C:cell outer membrane"/>
    <property type="evidence" value="ECO:0007669"/>
    <property type="project" value="UniProtKB-SubCell"/>
</dbReference>
<evidence type="ECO:0000259" key="4">
    <source>
        <dbReference type="Pfam" id="PF14905"/>
    </source>
</evidence>
<evidence type="ECO:0000256" key="1">
    <source>
        <dbReference type="ARBA" id="ARBA00004442"/>
    </source>
</evidence>
<evidence type="ECO:0000313" key="6">
    <source>
        <dbReference type="Proteomes" id="UP000467305"/>
    </source>
</evidence>
<dbReference type="Pfam" id="PF14905">
    <property type="entry name" value="OMP_b-brl_3"/>
    <property type="match status" value="1"/>
</dbReference>
<dbReference type="Gene3D" id="2.170.130.10">
    <property type="entry name" value="TonB-dependent receptor, plug domain"/>
    <property type="match status" value="1"/>
</dbReference>
<dbReference type="PANTHER" id="PTHR40980:SF4">
    <property type="entry name" value="TONB-DEPENDENT RECEPTOR-LIKE BETA-BARREL DOMAIN-CONTAINING PROTEIN"/>
    <property type="match status" value="1"/>
</dbReference>
<dbReference type="Gene3D" id="2.40.170.20">
    <property type="entry name" value="TonB-dependent receptor, beta-barrel domain"/>
    <property type="match status" value="1"/>
</dbReference>
<keyword evidence="3" id="KW-0998">Cell outer membrane</keyword>
<accession>A0A7J5AM80</accession>
<reference evidence="5 6" key="1">
    <citation type="submission" date="2019-09" db="EMBL/GenBank/DDBJ databases">
        <authorList>
            <person name="Cao W.R."/>
        </authorList>
    </citation>
    <scope>NUCLEOTIDE SEQUENCE [LARGE SCALE GENOMIC DNA]</scope>
    <source>
        <strain evidence="6">a4</strain>
    </source>
</reference>
<dbReference type="OrthoDB" id="8764943at2"/>
<proteinExistence type="predicted"/>
<gene>
    <name evidence="5" type="ORF">F7018_08830</name>
</gene>
<dbReference type="AlphaFoldDB" id="A0A7J5AM80"/>
<dbReference type="Gene3D" id="2.60.40.1120">
    <property type="entry name" value="Carboxypeptidase-like, regulatory domain"/>
    <property type="match status" value="1"/>
</dbReference>
<comment type="caution">
    <text evidence="5">The sequence shown here is derived from an EMBL/GenBank/DDBJ whole genome shotgun (WGS) entry which is preliminary data.</text>
</comment>
<evidence type="ECO:0000256" key="2">
    <source>
        <dbReference type="ARBA" id="ARBA00023136"/>
    </source>
</evidence>
<dbReference type="RefSeq" id="WP_150899678.1">
    <property type="nucleotide sequence ID" value="NZ_WAAU01000012.1"/>
</dbReference>
<dbReference type="Pfam" id="PF13620">
    <property type="entry name" value="CarboxypepD_reg"/>
    <property type="match status" value="1"/>
</dbReference>
<dbReference type="InterPro" id="IPR041700">
    <property type="entry name" value="OMP_b-brl_3"/>
</dbReference>
<dbReference type="InterPro" id="IPR008969">
    <property type="entry name" value="CarboxyPept-like_regulatory"/>
</dbReference>
<keyword evidence="5" id="KW-0675">Receptor</keyword>
<keyword evidence="2" id="KW-0472">Membrane</keyword>
<dbReference type="Proteomes" id="UP000467305">
    <property type="component" value="Unassembled WGS sequence"/>
</dbReference>
<dbReference type="SUPFAM" id="SSF56935">
    <property type="entry name" value="Porins"/>
    <property type="match status" value="1"/>
</dbReference>
<dbReference type="SUPFAM" id="SSF49464">
    <property type="entry name" value="Carboxypeptidase regulatory domain-like"/>
    <property type="match status" value="1"/>
</dbReference>
<feature type="domain" description="Outer membrane protein beta-barrel" evidence="4">
    <location>
        <begin position="386"/>
        <end position="792"/>
    </location>
</feature>
<dbReference type="PANTHER" id="PTHR40980">
    <property type="entry name" value="PLUG DOMAIN-CONTAINING PROTEIN"/>
    <property type="match status" value="1"/>
</dbReference>
<keyword evidence="6" id="KW-1185">Reference proteome</keyword>
<protein>
    <submittedName>
        <fullName evidence="5">TonB-dependent receptor</fullName>
    </submittedName>
</protein>
<dbReference type="EMBL" id="WAAU01000012">
    <property type="protein sequence ID" value="KAB1158711.1"/>
    <property type="molecule type" value="Genomic_DNA"/>
</dbReference>
<sequence>MKLQYKRIFINIIYCFLLFHTIKTIAQSKLNAKIVGKVTTITNETLPYTNVILFKASNQSMIKGVITNEEGRFEIRGVSEGTYYLSVSVIGYKTFKSELFTLKLEKNKNFGTIKLEEKSISLDVVNLSIKKPLIQNKPDKVILNIENSILATGNTALDILNKSPGVSNTNGEISLVGKTNVLILINGKQTYLAPEQLTTLLESTQSSNIKSIEIMTNPPAKYDAAGNAGIINIIMKKNENEGTNVHLNFSYGQGMYRKNNGGIAMNHKNSKLNIFANYDFSDNVNFGTIDIDRFTRLSGNPLYFKSSSFERYRFKIHSYKIGTDVNLSPKSTLGFIVSGNSVRGNSRINARNDIGSQIQKIDSTVIGTTAGRYPNRYVTFNINYNHKIDTLGTYLTLSYDYSLSKKEEEFEFGNRFLDANGDEFRLPNNFRNITPQDADIYVGKADFSRPLNEKSKLEVGMKFSSVKTDNILQFDVLQSDGSYVNNPSRSNQFIYKEEIMAGYVNYNTQFGSYDLQVGLRMERTKSNGNSISNNSIVKRNYTDFFPTFSLQKKINDENTIRVSYGRRIDRPNYASLNPFLHYIDEYTFRYGNPFLNPQYTDSYSIGYTLKNKYTFNFNYSNTKDAIANIVLTDPVTNSISQTDANLNGFKSYSLNINAPIKVSKWWKTFNNLSMFYNQYDSNNIQGASNQLERLAWQASSTHNFTIDDRSSAELRANYISSNVYGVLNLKPYYGVDLGVNRTFLDKNMNVQLSLSDIFNTWGKRTVYSDLTNSNFNVLRTFDSRVIRLSLTYKFGNVKLKSINKQGGVQEEERRLN</sequence>
<dbReference type="InterPro" id="IPR036942">
    <property type="entry name" value="Beta-barrel_TonB_sf"/>
</dbReference>
<evidence type="ECO:0000256" key="3">
    <source>
        <dbReference type="ARBA" id="ARBA00023237"/>
    </source>
</evidence>
<organism evidence="5 6">
    <name type="scientific">Tenacibaculum aiptasiae</name>
    <dbReference type="NCBI Taxonomy" id="426481"/>
    <lineage>
        <taxon>Bacteria</taxon>
        <taxon>Pseudomonadati</taxon>
        <taxon>Bacteroidota</taxon>
        <taxon>Flavobacteriia</taxon>
        <taxon>Flavobacteriales</taxon>
        <taxon>Flavobacteriaceae</taxon>
        <taxon>Tenacibaculum</taxon>
    </lineage>
</organism>
<comment type="subcellular location">
    <subcellularLocation>
        <location evidence="1">Cell outer membrane</location>
    </subcellularLocation>
</comment>